<name>A0AAE7RUQ4_9CAUD</name>
<dbReference type="RefSeq" id="YP_010358719.1">
    <property type="nucleotide sequence ID" value="NC_062765.1"/>
</dbReference>
<protein>
    <submittedName>
        <fullName evidence="1">Uncharacterized protein</fullName>
    </submittedName>
</protein>
<reference evidence="1 2" key="1">
    <citation type="submission" date="2021-04" db="EMBL/GenBank/DDBJ databases">
        <authorList>
            <person name="Shkoporov A.N."/>
            <person name="Stockdale S.R."/>
            <person name="Guerin E."/>
            <person name="Ross R.P."/>
            <person name="Hill C."/>
        </authorList>
    </citation>
    <scope>NUCLEOTIDE SEQUENCE [LARGE SCALE GENOMIC DNA]</scope>
    <source>
        <strain evidence="2">cr30_1</strain>
    </source>
</reference>
<evidence type="ECO:0000313" key="2">
    <source>
        <dbReference type="Proteomes" id="UP000827388"/>
    </source>
</evidence>
<gene>
    <name evidence="1" type="primary">gp_05847</name>
</gene>
<sequence>MIYSSQRAQAIQKKDIAYLAAGIHDNVVLESIRVDKSLNGNNFIEFKFIAKDGRFMTHTEWEPSKSDNMSDEDLQRKCDNQFARIDQILECYYPNPEDRVFNGESFKEFITWVAEKLNNADKSTLLRIKVVYNNSGYTTLPKYAKYRFIEPMTIVDKNESVIVKLNIDQFEKPVIADFEQSNPNPLLSNESFTVVDGTLDNTNNADPNGLPF</sequence>
<evidence type="ECO:0000313" key="1">
    <source>
        <dbReference type="EMBL" id="QWM89147.1"/>
    </source>
</evidence>
<organism evidence="1 2">
    <name type="scientific">uncultured phage cr30_1</name>
    <dbReference type="NCBI Taxonomy" id="2986411"/>
    <lineage>
        <taxon>Viruses</taxon>
        <taxon>Duplodnaviria</taxon>
        <taxon>Heunggongvirae</taxon>
        <taxon>Uroviricota</taxon>
        <taxon>Caudoviricetes</taxon>
        <taxon>Crassvirales</taxon>
        <taxon>Suoliviridae</taxon>
        <taxon>Boorivirinae</taxon>
        <taxon>Cohcovirus</taxon>
        <taxon>Cohcovirus splanchnicus</taxon>
    </lineage>
</organism>
<keyword evidence="2" id="KW-1185">Reference proteome</keyword>
<dbReference type="GeneID" id="75692151"/>
<dbReference type="Proteomes" id="UP000827388">
    <property type="component" value="Segment"/>
</dbReference>
<accession>A0AAE7RUQ4</accession>
<proteinExistence type="predicted"/>
<dbReference type="KEGG" id="vg:75692151"/>
<dbReference type="EMBL" id="MZ130475">
    <property type="protein sequence ID" value="QWM89147.1"/>
    <property type="molecule type" value="Genomic_DNA"/>
</dbReference>